<organism evidence="1 2">
    <name type="scientific">Paenibacillus mesotrionivorans</name>
    <dbReference type="NCBI Taxonomy" id="3160968"/>
    <lineage>
        <taxon>Bacteria</taxon>
        <taxon>Bacillati</taxon>
        <taxon>Bacillota</taxon>
        <taxon>Bacilli</taxon>
        <taxon>Bacillales</taxon>
        <taxon>Paenibacillaceae</taxon>
        <taxon>Paenibacillus</taxon>
    </lineage>
</organism>
<comment type="caution">
    <text evidence="1">The sequence shown here is derived from an EMBL/GenBank/DDBJ whole genome shotgun (WGS) entry which is preliminary data.</text>
</comment>
<dbReference type="EC" id="2.7.13.3" evidence="1"/>
<dbReference type="Proteomes" id="UP001631969">
    <property type="component" value="Unassembled WGS sequence"/>
</dbReference>
<protein>
    <submittedName>
        <fullName evidence="1">Sensor histidine kinase</fullName>
        <ecNumber evidence="1">2.7.13.3</ecNumber>
    </submittedName>
</protein>
<accession>A0ACC7NYW6</accession>
<keyword evidence="1" id="KW-0808">Transferase</keyword>
<dbReference type="EMBL" id="JBJURJ010000010">
    <property type="protein sequence ID" value="MFM9329888.1"/>
    <property type="molecule type" value="Genomic_DNA"/>
</dbReference>
<gene>
    <name evidence="1" type="ORF">ACI1P1_16455</name>
</gene>
<proteinExistence type="predicted"/>
<name>A0ACC7NYW6_9BACL</name>
<evidence type="ECO:0000313" key="1">
    <source>
        <dbReference type="EMBL" id="MFM9329888.1"/>
    </source>
</evidence>
<sequence length="423" mass="47945">MELYDIIRSAATNAMLVMLLFTLAQSRYRAPVQWAALAVIVCLNTGLNIWFYLQDDYTTLAKLDIVYFIFVGIVAKPLFRDRLMQWLFNCFMVMNIYAAGVILSFYLCHLLPYPNYAVTLLRVLLFGAAIYLFRHHLRPLYRQAAERWDVYLIVSAALFMNFAWYFFSGADVTRMLTENIAPLLLLILLAVLLYLAALLSLRKHMQETLLREEHLNIRADRELTRHRLALMDEAVRQMSIAQHDRRHFNNTLLGLLEQGEAGKAAGLIRSYSESLPRKPRSYCDNVPVNAAVSYYAELARQQDIRCDLRLDIPQTLDVDEMSLAITVSNLMENAITAVSALPAPDRRLRLTAVYAGQLILECSNPFTGSVAFDEAGLPVSAKEGHGTGSRSVADFVRKCGGELVYEVKEGLFRVRIGMIGNNK</sequence>
<keyword evidence="1" id="KW-0418">Kinase</keyword>
<evidence type="ECO:0000313" key="2">
    <source>
        <dbReference type="Proteomes" id="UP001631969"/>
    </source>
</evidence>
<keyword evidence="2" id="KW-1185">Reference proteome</keyword>
<reference evidence="1" key="1">
    <citation type="submission" date="2024-12" db="EMBL/GenBank/DDBJ databases">
        <authorList>
            <person name="Wu N."/>
        </authorList>
    </citation>
    <scope>NUCLEOTIDE SEQUENCE</scope>
    <source>
        <strain evidence="1">P15</strain>
    </source>
</reference>